<name>A0A6H5HTT3_9HEMI</name>
<reference evidence="1 2" key="1">
    <citation type="submission" date="2020-02" db="EMBL/GenBank/DDBJ databases">
        <authorList>
            <person name="Ferguson B K."/>
        </authorList>
    </citation>
    <scope>NUCLEOTIDE SEQUENCE [LARGE SCALE GENOMIC DNA]</scope>
</reference>
<feature type="non-terminal residue" evidence="1">
    <location>
        <position position="144"/>
    </location>
</feature>
<dbReference type="EMBL" id="CADCXU010035396">
    <property type="protein sequence ID" value="CAB0020535.1"/>
    <property type="molecule type" value="Genomic_DNA"/>
</dbReference>
<evidence type="ECO:0000313" key="2">
    <source>
        <dbReference type="Proteomes" id="UP000479000"/>
    </source>
</evidence>
<evidence type="ECO:0000313" key="1">
    <source>
        <dbReference type="EMBL" id="CAB0020535.1"/>
    </source>
</evidence>
<accession>A0A6H5HTT3</accession>
<protein>
    <submittedName>
        <fullName evidence="1">Uncharacterized protein</fullName>
    </submittedName>
</protein>
<keyword evidence="2" id="KW-1185">Reference proteome</keyword>
<proteinExistence type="predicted"/>
<sequence>MQPSEDVITKQSTKDVITMQPSEDVITKHSTKEVITKQPSEDVITKHSTKDIITMLSSEGVIIRQSSEGVITTLFSEGGIGTKREFRTIYYTITNFLLILGRSYVLQLFERPVSPIRKDSNRRAQSFDIIISPNRAPCDTLRLK</sequence>
<dbReference type="AlphaFoldDB" id="A0A6H5HTT3"/>
<organism evidence="1 2">
    <name type="scientific">Nesidiocoris tenuis</name>
    <dbReference type="NCBI Taxonomy" id="355587"/>
    <lineage>
        <taxon>Eukaryota</taxon>
        <taxon>Metazoa</taxon>
        <taxon>Ecdysozoa</taxon>
        <taxon>Arthropoda</taxon>
        <taxon>Hexapoda</taxon>
        <taxon>Insecta</taxon>
        <taxon>Pterygota</taxon>
        <taxon>Neoptera</taxon>
        <taxon>Paraneoptera</taxon>
        <taxon>Hemiptera</taxon>
        <taxon>Heteroptera</taxon>
        <taxon>Panheteroptera</taxon>
        <taxon>Cimicomorpha</taxon>
        <taxon>Miridae</taxon>
        <taxon>Dicyphina</taxon>
        <taxon>Nesidiocoris</taxon>
    </lineage>
</organism>
<dbReference type="Proteomes" id="UP000479000">
    <property type="component" value="Unassembled WGS sequence"/>
</dbReference>
<gene>
    <name evidence="1" type="ORF">NTEN_LOCUS24108</name>
</gene>